<dbReference type="RefSeq" id="WP_407069662.1">
    <property type="nucleotide sequence ID" value="NZ_JBJJXE010000057.1"/>
</dbReference>
<dbReference type="Proteomes" id="UP001624684">
    <property type="component" value="Unassembled WGS sequence"/>
</dbReference>
<comment type="caution">
    <text evidence="1">The sequence shown here is derived from an EMBL/GenBank/DDBJ whole genome shotgun (WGS) entry which is preliminary data.</text>
</comment>
<feature type="non-terminal residue" evidence="1">
    <location>
        <position position="1"/>
    </location>
</feature>
<name>A0ABW8UDP1_9GAMM</name>
<evidence type="ECO:0000313" key="2">
    <source>
        <dbReference type="Proteomes" id="UP001624684"/>
    </source>
</evidence>
<keyword evidence="2" id="KW-1185">Reference proteome</keyword>
<accession>A0ABW8UDP1</accession>
<organism evidence="1 2">
    <name type="scientific">Moraxella oculi</name>
    <dbReference type="NCBI Taxonomy" id="2940516"/>
    <lineage>
        <taxon>Bacteria</taxon>
        <taxon>Pseudomonadati</taxon>
        <taxon>Pseudomonadota</taxon>
        <taxon>Gammaproteobacteria</taxon>
        <taxon>Moraxellales</taxon>
        <taxon>Moraxellaceae</taxon>
        <taxon>Moraxella</taxon>
    </lineage>
</organism>
<gene>
    <name evidence="1" type="ORF">ACJHVH_09445</name>
</gene>
<dbReference type="EMBL" id="JBJJXE010000057">
    <property type="protein sequence ID" value="MFL1733191.1"/>
    <property type="molecule type" value="Genomic_DNA"/>
</dbReference>
<proteinExistence type="predicted"/>
<reference evidence="1 2" key="1">
    <citation type="submission" date="2024-11" db="EMBL/GenBank/DDBJ databases">
        <title>First Report of Moraxella oculi in Brazil in an Infectious Bovine Keratoconjunctivitis Outbreak.</title>
        <authorList>
            <person name="Carvalho C.V."/>
            <person name="Domingues R."/>
            <person name="Coutinho C."/>
            <person name="Honorio N.T.B.S."/>
            <person name="Faza D.R.L.R."/>
            <person name="Carvalho W.A."/>
            <person name="Machado A.B.F."/>
            <person name="Martins M.F."/>
            <person name="Gaspar E.B."/>
        </authorList>
    </citation>
    <scope>NUCLEOTIDE SEQUENCE [LARGE SCALE GENOMIC DNA]</scope>
    <source>
        <strain evidence="1 2">2117LE</strain>
    </source>
</reference>
<evidence type="ECO:0000313" key="1">
    <source>
        <dbReference type="EMBL" id="MFL1733191.1"/>
    </source>
</evidence>
<protein>
    <submittedName>
        <fullName evidence="1">Uncharacterized protein</fullName>
    </submittedName>
</protein>
<sequence length="173" mass="21165">IDICDEHYQFLLNYGNSGFLKQIYSNLTFDYFKSHYIDGDYLLNDGKLPDNCGYFGTDFLTETICLDYTDKKIYSFDYGEKYEKPYYGGLKELLFFYLFKLIIEKKYFDKIEENIKIDDMEKFKLDYFDYEVKDIHIYNRYFFKDNRLIICDDKFHYYSIYYGGILDKIIDDR</sequence>